<keyword evidence="10" id="KW-1185">Reference proteome</keyword>
<dbReference type="GO" id="GO:0006006">
    <property type="term" value="P:glucose metabolic process"/>
    <property type="evidence" value="ECO:0007669"/>
    <property type="project" value="TreeGrafter"/>
</dbReference>
<dbReference type="GO" id="GO:0005524">
    <property type="term" value="F:ATP binding"/>
    <property type="evidence" value="ECO:0007669"/>
    <property type="project" value="UniProtKB-UniRule"/>
</dbReference>
<feature type="domain" description="Hexokinase C-terminal" evidence="8">
    <location>
        <begin position="231"/>
        <end position="470"/>
    </location>
</feature>
<proteinExistence type="inferred from homology"/>
<evidence type="ECO:0000256" key="3">
    <source>
        <dbReference type="ARBA" id="ARBA00022741"/>
    </source>
</evidence>
<dbReference type="SUPFAM" id="SSF53067">
    <property type="entry name" value="Actin-like ATPase domain"/>
    <property type="match status" value="2"/>
</dbReference>
<dbReference type="UniPathway" id="UPA00109">
    <property type="reaction ID" value="UER00180"/>
</dbReference>
<dbReference type="EC" id="2.7.1.-" evidence="6"/>
<organism evidence="9 10">
    <name type="scientific">Conidiobolus coronatus (strain ATCC 28846 / CBS 209.66 / NRRL 28638)</name>
    <name type="common">Delacroixia coronata</name>
    <dbReference type="NCBI Taxonomy" id="796925"/>
    <lineage>
        <taxon>Eukaryota</taxon>
        <taxon>Fungi</taxon>
        <taxon>Fungi incertae sedis</taxon>
        <taxon>Zoopagomycota</taxon>
        <taxon>Entomophthoromycotina</taxon>
        <taxon>Entomophthoromycetes</taxon>
        <taxon>Entomophthorales</taxon>
        <taxon>Ancylistaceae</taxon>
        <taxon>Conidiobolus</taxon>
    </lineage>
</organism>
<dbReference type="Gene3D" id="3.30.420.40">
    <property type="match status" value="1"/>
</dbReference>
<dbReference type="PROSITE" id="PS51748">
    <property type="entry name" value="HEXOKINASE_2"/>
    <property type="match status" value="1"/>
</dbReference>
<evidence type="ECO:0000259" key="8">
    <source>
        <dbReference type="Pfam" id="PF03727"/>
    </source>
</evidence>
<dbReference type="GO" id="GO:0008865">
    <property type="term" value="F:fructokinase activity"/>
    <property type="evidence" value="ECO:0007669"/>
    <property type="project" value="TreeGrafter"/>
</dbReference>
<evidence type="ECO:0000256" key="1">
    <source>
        <dbReference type="ARBA" id="ARBA00009225"/>
    </source>
</evidence>
<sequence>MVEFNCSSLSRYQPPSNALSPEQEAALKTLQEQFSISDEATAKIVDGLNNAMDHGLQGTGEGLLMEPSYVTGRSTGQEQGSYLALDFGGSNLRVCLVNLQGKHIVSMEQGKHKFSDSIKKDKGVVLFGQIAEFINTFLTEQRQIGNLPKNQETALNLGFTFSFPMRQQHLASGVLVRWTKGFENFDVHGKDVVQMLQKELDDRGIWVKVNAIVNDTVGTLAASGYTNPSSQIGLILGTGTNAAYYELTEKITKLKPQVINASKEMIVNMEWGAFDDNKKILPLTEFDNKMDSLTWNPNQQIFEKTISGYYLGEIFRLIIKKHIDQGVIFNGKSSKQFDTFEGVDTAFLSQILDDGSSELKAVGEALEKGLGVPQTTLADRIFAKKVTDLIGFRAAKLAGIGIAVVLLRRKDLLDKPVTVGVDGSLYEFFPFFQAWMNGSTRDLLGPDYSKNVKFTLSKDGSGIGAALASMTATNIKV</sequence>
<dbReference type="GO" id="GO:0006096">
    <property type="term" value="P:glycolytic process"/>
    <property type="evidence" value="ECO:0007669"/>
    <property type="project" value="UniProtKB-UniPathway"/>
</dbReference>
<dbReference type="AlphaFoldDB" id="A0A137P4U2"/>
<dbReference type="GO" id="GO:0004340">
    <property type="term" value="F:glucokinase activity"/>
    <property type="evidence" value="ECO:0007669"/>
    <property type="project" value="TreeGrafter"/>
</dbReference>
<dbReference type="PRINTS" id="PR00475">
    <property type="entry name" value="HEXOKINASE"/>
</dbReference>
<name>A0A137P4U2_CONC2</name>
<dbReference type="GO" id="GO:0001678">
    <property type="term" value="P:intracellular glucose homeostasis"/>
    <property type="evidence" value="ECO:0007669"/>
    <property type="project" value="InterPro"/>
</dbReference>
<reference evidence="9 10" key="1">
    <citation type="journal article" date="2015" name="Genome Biol. Evol.">
        <title>Phylogenomic analyses indicate that early fungi evolved digesting cell walls of algal ancestors of land plants.</title>
        <authorList>
            <person name="Chang Y."/>
            <person name="Wang S."/>
            <person name="Sekimoto S."/>
            <person name="Aerts A.L."/>
            <person name="Choi C."/>
            <person name="Clum A."/>
            <person name="LaButti K.M."/>
            <person name="Lindquist E.A."/>
            <person name="Yee Ngan C."/>
            <person name="Ohm R.A."/>
            <person name="Salamov A.A."/>
            <person name="Grigoriev I.V."/>
            <person name="Spatafora J.W."/>
            <person name="Berbee M.L."/>
        </authorList>
    </citation>
    <scope>NUCLEOTIDE SEQUENCE [LARGE SCALE GENOMIC DNA]</scope>
    <source>
        <strain evidence="9 10">NRRL 28638</strain>
    </source>
</reference>
<dbReference type="OrthoDB" id="419537at2759"/>
<evidence type="ECO:0000256" key="2">
    <source>
        <dbReference type="ARBA" id="ARBA00022679"/>
    </source>
</evidence>
<evidence type="ECO:0000259" key="7">
    <source>
        <dbReference type="Pfam" id="PF00349"/>
    </source>
</evidence>
<keyword evidence="5 6" id="KW-0067">ATP-binding</keyword>
<dbReference type="GO" id="GO:0005536">
    <property type="term" value="F:D-glucose binding"/>
    <property type="evidence" value="ECO:0007669"/>
    <property type="project" value="InterPro"/>
</dbReference>
<gene>
    <name evidence="9" type="ORF">CONCODRAFT_79032</name>
</gene>
<evidence type="ECO:0000313" key="9">
    <source>
        <dbReference type="EMBL" id="KXN70016.1"/>
    </source>
</evidence>
<dbReference type="InterPro" id="IPR001312">
    <property type="entry name" value="Hexokinase"/>
</dbReference>
<dbReference type="InterPro" id="IPR043129">
    <property type="entry name" value="ATPase_NBD"/>
</dbReference>
<keyword evidence="6" id="KW-0324">Glycolysis</keyword>
<dbReference type="Pfam" id="PF03727">
    <property type="entry name" value="Hexokinase_2"/>
    <property type="match status" value="1"/>
</dbReference>
<dbReference type="Gene3D" id="3.40.367.20">
    <property type="match status" value="1"/>
</dbReference>
<evidence type="ECO:0000256" key="6">
    <source>
        <dbReference type="RuleBase" id="RU362007"/>
    </source>
</evidence>
<dbReference type="Proteomes" id="UP000070444">
    <property type="component" value="Unassembled WGS sequence"/>
</dbReference>
<dbReference type="EMBL" id="KQ964515">
    <property type="protein sequence ID" value="KXN70016.1"/>
    <property type="molecule type" value="Genomic_DNA"/>
</dbReference>
<protein>
    <recommendedName>
        <fullName evidence="6">Phosphotransferase</fullName>
        <ecNumber evidence="6">2.7.1.-</ecNumber>
    </recommendedName>
</protein>
<evidence type="ECO:0000313" key="10">
    <source>
        <dbReference type="Proteomes" id="UP000070444"/>
    </source>
</evidence>
<dbReference type="CDD" id="cd24018">
    <property type="entry name" value="ASKHA_NBD_HK_fungi"/>
    <property type="match status" value="1"/>
</dbReference>
<dbReference type="GO" id="GO:0005829">
    <property type="term" value="C:cytosol"/>
    <property type="evidence" value="ECO:0007669"/>
    <property type="project" value="TreeGrafter"/>
</dbReference>
<evidence type="ECO:0000256" key="5">
    <source>
        <dbReference type="ARBA" id="ARBA00022840"/>
    </source>
</evidence>
<dbReference type="InterPro" id="IPR022672">
    <property type="entry name" value="Hexokinase_N"/>
</dbReference>
<evidence type="ECO:0000256" key="4">
    <source>
        <dbReference type="ARBA" id="ARBA00022777"/>
    </source>
</evidence>
<accession>A0A137P4U2</accession>
<feature type="domain" description="Hexokinase N-terminal" evidence="7">
    <location>
        <begin position="27"/>
        <end position="225"/>
    </location>
</feature>
<dbReference type="PANTHER" id="PTHR19443:SF30">
    <property type="entry name" value="GLUCOKINASE-1-RELATED"/>
    <property type="match status" value="1"/>
</dbReference>
<keyword evidence="4 6" id="KW-0418">Kinase</keyword>
<comment type="similarity">
    <text evidence="1 6">Belongs to the hexokinase family.</text>
</comment>
<keyword evidence="3 6" id="KW-0547">Nucleotide-binding</keyword>
<dbReference type="InterPro" id="IPR022673">
    <property type="entry name" value="Hexokinase_C"/>
</dbReference>
<dbReference type="OMA" id="LITHAIC"/>
<dbReference type="Pfam" id="PF00349">
    <property type="entry name" value="Hexokinase_1"/>
    <property type="match status" value="1"/>
</dbReference>
<dbReference type="STRING" id="796925.A0A137P4U2"/>
<dbReference type="GO" id="GO:0005739">
    <property type="term" value="C:mitochondrion"/>
    <property type="evidence" value="ECO:0007669"/>
    <property type="project" value="TreeGrafter"/>
</dbReference>
<keyword evidence="2 6" id="KW-0808">Transferase</keyword>
<dbReference type="PANTHER" id="PTHR19443">
    <property type="entry name" value="HEXOKINASE"/>
    <property type="match status" value="1"/>
</dbReference>